<evidence type="ECO:0000313" key="3">
    <source>
        <dbReference type="EMBL" id="KAI1509778.1"/>
    </source>
</evidence>
<reference evidence="5" key="4">
    <citation type="journal article" date="2022" name="Microb. Genom.">
        <title>A global pangenome for the wheat fungal pathogen Pyrenophora tritici-repentis and prediction of effector protein structural homology.</title>
        <authorList>
            <person name="Moolhuijzen P.M."/>
            <person name="See P.T."/>
            <person name="Shi G."/>
            <person name="Powell H.R."/>
            <person name="Cockram J."/>
            <person name="Jorgensen L.N."/>
            <person name="Benslimane H."/>
            <person name="Strelkov S.E."/>
            <person name="Turner J."/>
            <person name="Liu Z."/>
            <person name="Moffat C.S."/>
        </authorList>
    </citation>
    <scope>NUCLEOTIDE SEQUENCE [LARGE SCALE GENOMIC DNA]</scope>
</reference>
<dbReference type="OrthoDB" id="3924760at2759"/>
<sequence>MPTTGLPMINIAKVSDWLTQNANEHIYPRLFLMSPNGTLLAYSKPVQTKELRDQAALISMAWKEHCTGRQKFPARAGTATDPSLRPALRTLTIETQDCNIIVRLLQPELLLVLIGRIAPSKKQTFKISPEGQGDPRYPETDFPSSRPGSSSKPLLPGDAASDNLASGNGEGLAVKNKAPSLFSNMSQREKDIRGGALHVQRKKLDALAEYVLKDFEDTSFVMPADADLQ</sequence>
<reference evidence="3" key="3">
    <citation type="journal article" date="2022" name="bioRxiv">
        <title>A global pangenome for the wheat fungal pathogen Pyrenophora tritici-repentis and prediction of effector protein structural homology.</title>
        <authorList>
            <person name="Moolhuijzen P."/>
            <person name="See P.T."/>
            <person name="Shi G."/>
            <person name="Powell H.R."/>
            <person name="Cockram J."/>
            <person name="Jorgensen L.N."/>
            <person name="Benslimane H."/>
            <person name="Strelkov S.E."/>
            <person name="Turner J."/>
            <person name="Liu Z."/>
            <person name="Moffat C.S."/>
        </authorList>
    </citation>
    <scope>NUCLEOTIDE SEQUENCE</scope>
    <source>
        <strain evidence="3">86-124</strain>
    </source>
</reference>
<organism evidence="2 4">
    <name type="scientific">Pyrenophora tritici-repentis</name>
    <dbReference type="NCBI Taxonomy" id="45151"/>
    <lineage>
        <taxon>Eukaryota</taxon>
        <taxon>Fungi</taxon>
        <taxon>Dikarya</taxon>
        <taxon>Ascomycota</taxon>
        <taxon>Pezizomycotina</taxon>
        <taxon>Dothideomycetes</taxon>
        <taxon>Pleosporomycetidae</taxon>
        <taxon>Pleosporales</taxon>
        <taxon>Pleosporineae</taxon>
        <taxon>Pleosporaceae</taxon>
        <taxon>Pyrenophora</taxon>
    </lineage>
</organism>
<evidence type="ECO:0000313" key="2">
    <source>
        <dbReference type="EMBL" id="KAF7565816.1"/>
    </source>
</evidence>
<dbReference type="EMBL" id="NRDI02000019">
    <property type="protein sequence ID" value="KAI1509778.1"/>
    <property type="molecule type" value="Genomic_DNA"/>
</dbReference>
<reference evidence="2" key="1">
    <citation type="journal article" date="2018" name="BMC Genomics">
        <title>Comparative genomics of the wheat fungal pathogen Pyrenophora tritici-repentis reveals chromosomal variations and genome plasticity.</title>
        <authorList>
            <person name="Moolhuijzen P."/>
            <person name="See P.T."/>
            <person name="Hane J.K."/>
            <person name="Shi G."/>
            <person name="Liu Z."/>
            <person name="Oliver R.P."/>
            <person name="Moffat C.S."/>
        </authorList>
    </citation>
    <scope>NUCLEOTIDE SEQUENCE [LARGE SCALE GENOMIC DNA]</scope>
    <source>
        <strain evidence="2">M4</strain>
    </source>
</reference>
<accession>A0A2W1EGQ7</accession>
<dbReference type="Proteomes" id="UP000249757">
    <property type="component" value="Unassembled WGS sequence"/>
</dbReference>
<feature type="compositionally biased region" description="Polar residues" evidence="1">
    <location>
        <begin position="142"/>
        <end position="152"/>
    </location>
</feature>
<dbReference type="OMA" id="ETQDCNI"/>
<name>A0A2W1EGQ7_9PLEO</name>
<dbReference type="Gene3D" id="3.30.450.30">
    <property type="entry name" value="Dynein light chain 2a, cytoplasmic"/>
    <property type="match status" value="1"/>
</dbReference>
<dbReference type="AlphaFoldDB" id="A0A2W1EGQ7"/>
<evidence type="ECO:0000313" key="5">
    <source>
        <dbReference type="Proteomes" id="UP000249757"/>
    </source>
</evidence>
<evidence type="ECO:0000256" key="1">
    <source>
        <dbReference type="SAM" id="MobiDB-lite"/>
    </source>
</evidence>
<feature type="region of interest" description="Disordered" evidence="1">
    <location>
        <begin position="124"/>
        <end position="170"/>
    </location>
</feature>
<protein>
    <submittedName>
        <fullName evidence="2">Uncharacterized protein</fullName>
    </submittedName>
</protein>
<gene>
    <name evidence="3" type="ORF">Ptr86124_011364</name>
    <name evidence="2" type="ORF">PtrM4_052500</name>
</gene>
<comment type="caution">
    <text evidence="2">The sequence shown here is derived from an EMBL/GenBank/DDBJ whole genome shotgun (WGS) entry which is preliminary data.</text>
</comment>
<dbReference type="EMBL" id="NQIK02000010">
    <property type="protein sequence ID" value="KAF7565816.1"/>
    <property type="molecule type" value="Genomic_DNA"/>
</dbReference>
<keyword evidence="5" id="KW-1185">Reference proteome</keyword>
<evidence type="ECO:0000313" key="4">
    <source>
        <dbReference type="Proteomes" id="UP000245464"/>
    </source>
</evidence>
<reference evidence="3" key="2">
    <citation type="submission" date="2021-05" db="EMBL/GenBank/DDBJ databases">
        <authorList>
            <person name="Moolhuijzen P.M."/>
            <person name="Moffat C.S."/>
        </authorList>
    </citation>
    <scope>NUCLEOTIDE SEQUENCE</scope>
    <source>
        <strain evidence="3">86-124</strain>
    </source>
</reference>
<dbReference type="Proteomes" id="UP000245464">
    <property type="component" value="Chromosome 10"/>
</dbReference>
<proteinExistence type="predicted"/>